<dbReference type="InterPro" id="IPR038765">
    <property type="entry name" value="Papain-like_cys_pep_sf"/>
</dbReference>
<dbReference type="RefSeq" id="WP_107671510.1">
    <property type="nucleotide sequence ID" value="NZ_PZKE01000001.1"/>
</dbReference>
<evidence type="ECO:0000256" key="2">
    <source>
        <dbReference type="ARBA" id="ARBA00022670"/>
    </source>
</evidence>
<dbReference type="PROSITE" id="PS51935">
    <property type="entry name" value="NLPC_P60"/>
    <property type="match status" value="1"/>
</dbReference>
<gene>
    <name evidence="6" type="ORF">C5F44_00315</name>
</gene>
<evidence type="ECO:0000313" key="6">
    <source>
        <dbReference type="EMBL" id="PTE16345.1"/>
    </source>
</evidence>
<protein>
    <submittedName>
        <fullName evidence="6">NLP/P60 hydrolase</fullName>
    </submittedName>
</protein>
<organism evidence="6 7">
    <name type="scientific">Fuscovulum blasticum DSM 2131</name>
    <dbReference type="NCBI Taxonomy" id="1188250"/>
    <lineage>
        <taxon>Bacteria</taxon>
        <taxon>Pseudomonadati</taxon>
        <taxon>Pseudomonadota</taxon>
        <taxon>Alphaproteobacteria</taxon>
        <taxon>Rhodobacterales</taxon>
        <taxon>Paracoccaceae</taxon>
        <taxon>Pseudogemmobacter</taxon>
    </lineage>
</organism>
<dbReference type="GO" id="GO:0006508">
    <property type="term" value="P:proteolysis"/>
    <property type="evidence" value="ECO:0007669"/>
    <property type="project" value="UniProtKB-KW"/>
</dbReference>
<dbReference type="Pfam" id="PF00877">
    <property type="entry name" value="NLPC_P60"/>
    <property type="match status" value="1"/>
</dbReference>
<evidence type="ECO:0000259" key="5">
    <source>
        <dbReference type="PROSITE" id="PS51935"/>
    </source>
</evidence>
<comment type="similarity">
    <text evidence="1">Belongs to the peptidase C40 family.</text>
</comment>
<evidence type="ECO:0000256" key="4">
    <source>
        <dbReference type="ARBA" id="ARBA00022807"/>
    </source>
</evidence>
<dbReference type="InterPro" id="IPR000064">
    <property type="entry name" value="NLP_P60_dom"/>
</dbReference>
<dbReference type="Pfam" id="PF18348">
    <property type="entry name" value="SH3_16"/>
    <property type="match status" value="1"/>
</dbReference>
<keyword evidence="7" id="KW-1185">Reference proteome</keyword>
<keyword evidence="4" id="KW-0788">Thiol protease</keyword>
<comment type="caution">
    <text evidence="6">The sequence shown here is derived from an EMBL/GenBank/DDBJ whole genome shotgun (WGS) entry which is preliminary data.</text>
</comment>
<feature type="domain" description="NlpC/P60" evidence="5">
    <location>
        <begin position="149"/>
        <end position="271"/>
    </location>
</feature>
<dbReference type="Gene3D" id="3.90.1720.10">
    <property type="entry name" value="endopeptidase domain like (from Nostoc punctiforme)"/>
    <property type="match status" value="1"/>
</dbReference>
<evidence type="ECO:0000256" key="1">
    <source>
        <dbReference type="ARBA" id="ARBA00007074"/>
    </source>
</evidence>
<dbReference type="Proteomes" id="UP000241362">
    <property type="component" value="Unassembled WGS sequence"/>
</dbReference>
<dbReference type="AlphaFoldDB" id="A0A2T4JEJ8"/>
<dbReference type="InterPro" id="IPR051794">
    <property type="entry name" value="PG_Endopeptidase_C40"/>
</dbReference>
<dbReference type="SUPFAM" id="SSF54001">
    <property type="entry name" value="Cysteine proteinases"/>
    <property type="match status" value="1"/>
</dbReference>
<evidence type="ECO:0000256" key="3">
    <source>
        <dbReference type="ARBA" id="ARBA00022801"/>
    </source>
</evidence>
<dbReference type="PANTHER" id="PTHR47359:SF3">
    <property type="entry name" value="NLP_P60 DOMAIN-CONTAINING PROTEIN-RELATED"/>
    <property type="match status" value="1"/>
</dbReference>
<sequence>MDRRLTPFSGRKALTVLQGQVEASFTEGEPARIAPALAPLLANPGGIVDRTLIHGDAVTVIDRRDGHAFVQAAKDDYCGWLPEAALGPDGPVTHRVSSPATHLYPAQNLKAPPVMPLYLNARVQVLSVSGKWAETPAGFIDSSHLAPEGSFAADPVAVAETLLHAPYLWAGNSVSGVDCSGLVQLSLHAAGRPCPGDSDMQRSLGTEVPEDEPFRRGDLIFWKGHVALLAAPDTILHATAHTMRVIQEDLQTAITRIKAREGLPVIARRRP</sequence>
<reference evidence="6 7" key="1">
    <citation type="submission" date="2018-03" db="EMBL/GenBank/DDBJ databases">
        <title>Rhodobacter blasticus.</title>
        <authorList>
            <person name="Meyer T.E."/>
            <person name="Miller S."/>
            <person name="Lodha T."/>
            <person name="Gandham S."/>
            <person name="Chintalapati S."/>
            <person name="Chintalapati V.R."/>
        </authorList>
    </citation>
    <scope>NUCLEOTIDE SEQUENCE [LARGE SCALE GENOMIC DNA]</scope>
    <source>
        <strain evidence="6 7">DSM 2131</strain>
    </source>
</reference>
<proteinExistence type="inferred from homology"/>
<keyword evidence="2" id="KW-0645">Protease</keyword>
<accession>A0A2T4JEJ8</accession>
<name>A0A2T4JEJ8_FUSBL</name>
<evidence type="ECO:0000313" key="7">
    <source>
        <dbReference type="Proteomes" id="UP000241362"/>
    </source>
</evidence>
<dbReference type="EMBL" id="PZKE01000001">
    <property type="protein sequence ID" value="PTE16345.1"/>
    <property type="molecule type" value="Genomic_DNA"/>
</dbReference>
<keyword evidence="3 6" id="KW-0378">Hydrolase</keyword>
<dbReference type="InterPro" id="IPR041382">
    <property type="entry name" value="SH3_16"/>
</dbReference>
<dbReference type="GO" id="GO:0008234">
    <property type="term" value="F:cysteine-type peptidase activity"/>
    <property type="evidence" value="ECO:0007669"/>
    <property type="project" value="UniProtKB-KW"/>
</dbReference>
<dbReference type="PANTHER" id="PTHR47359">
    <property type="entry name" value="PEPTIDOGLYCAN DL-ENDOPEPTIDASE CWLO"/>
    <property type="match status" value="1"/>
</dbReference>